<feature type="transmembrane region" description="Helical" evidence="1">
    <location>
        <begin position="65"/>
        <end position="89"/>
    </location>
</feature>
<keyword evidence="4" id="KW-1185">Reference proteome</keyword>
<feature type="domain" description="DUF4190" evidence="2">
    <location>
        <begin position="19"/>
        <end position="80"/>
    </location>
</feature>
<accession>A0A1H2BS02</accession>
<evidence type="ECO:0000259" key="2">
    <source>
        <dbReference type="Pfam" id="PF13828"/>
    </source>
</evidence>
<keyword evidence="1" id="KW-0472">Membrane</keyword>
<dbReference type="AlphaFoldDB" id="A0A1H2BS02"/>
<gene>
    <name evidence="3" type="ORF">SAMN04489743_3929</name>
</gene>
<dbReference type="EMBL" id="LT629779">
    <property type="protein sequence ID" value="SDT61031.1"/>
    <property type="molecule type" value="Genomic_DNA"/>
</dbReference>
<sequence>MSTSTEPTHTATGELNKFAVAALVLAAVAASGLWIFGVAVLAVFAVGAGHVALNQIRLRGERGKLLAIAALVIGYGIATLALISTLGSIPGAVQQFTQ</sequence>
<proteinExistence type="predicted"/>
<keyword evidence="1" id="KW-0812">Transmembrane</keyword>
<evidence type="ECO:0000313" key="3">
    <source>
        <dbReference type="EMBL" id="SDT61031.1"/>
    </source>
</evidence>
<reference evidence="4" key="1">
    <citation type="submission" date="2016-10" db="EMBL/GenBank/DDBJ databases">
        <authorList>
            <person name="Varghese N."/>
            <person name="Submissions S."/>
        </authorList>
    </citation>
    <scope>NUCLEOTIDE SEQUENCE [LARGE SCALE GENOMIC DNA]</scope>
    <source>
        <strain evidence="4">IMMIB L-1606</strain>
    </source>
</reference>
<dbReference type="Proteomes" id="UP000198751">
    <property type="component" value="Chromosome I"/>
</dbReference>
<evidence type="ECO:0000256" key="1">
    <source>
        <dbReference type="SAM" id="Phobius"/>
    </source>
</evidence>
<dbReference type="Pfam" id="PF13828">
    <property type="entry name" value="DUF4190"/>
    <property type="match status" value="1"/>
</dbReference>
<name>A0A1H2BS02_9MICC</name>
<keyword evidence="1" id="KW-1133">Transmembrane helix</keyword>
<dbReference type="InterPro" id="IPR025241">
    <property type="entry name" value="DUF4190"/>
</dbReference>
<protein>
    <recommendedName>
        <fullName evidence="2">DUF4190 domain-containing protein</fullName>
    </recommendedName>
</protein>
<organism evidence="3 4">
    <name type="scientific">Pseudarthrobacter equi</name>
    <dbReference type="NCBI Taxonomy" id="728066"/>
    <lineage>
        <taxon>Bacteria</taxon>
        <taxon>Bacillati</taxon>
        <taxon>Actinomycetota</taxon>
        <taxon>Actinomycetes</taxon>
        <taxon>Micrococcales</taxon>
        <taxon>Micrococcaceae</taxon>
        <taxon>Pseudarthrobacter</taxon>
    </lineage>
</organism>
<feature type="transmembrane region" description="Helical" evidence="1">
    <location>
        <begin position="20"/>
        <end position="53"/>
    </location>
</feature>
<evidence type="ECO:0000313" key="4">
    <source>
        <dbReference type="Proteomes" id="UP000198751"/>
    </source>
</evidence>